<dbReference type="AlphaFoldDB" id="C6V3P8"/>
<name>C6V3P8_NEORI</name>
<dbReference type="HOGENOM" id="CLU_3045764_0_0_5"/>
<protein>
    <submittedName>
        <fullName evidence="1">Uncharacterized protein</fullName>
    </submittedName>
</protein>
<accession>C6V3P8</accession>
<dbReference type="KEGG" id="nri:NRI_0016"/>
<reference evidence="1 2" key="1">
    <citation type="journal article" date="2009" name="Nucleic Acids Res.">
        <title>Analysis of complete genome sequence of Neorickettsia risticii: causative agent of Potomac horse fever.</title>
        <authorList>
            <person name="Lin M."/>
            <person name="Zhang C."/>
            <person name="Gibson K."/>
            <person name="Rikihisa Y."/>
        </authorList>
    </citation>
    <scope>NUCLEOTIDE SEQUENCE [LARGE SCALE GENOMIC DNA]</scope>
    <source>
        <strain evidence="1 2">Illinois</strain>
    </source>
</reference>
<organism evidence="1 2">
    <name type="scientific">Neorickettsia risticii (strain Illinois)</name>
    <dbReference type="NCBI Taxonomy" id="434131"/>
    <lineage>
        <taxon>Bacteria</taxon>
        <taxon>Pseudomonadati</taxon>
        <taxon>Pseudomonadota</taxon>
        <taxon>Alphaproteobacteria</taxon>
        <taxon>Rickettsiales</taxon>
        <taxon>Anaplasmataceae</taxon>
        <taxon>Neorickettsia</taxon>
    </lineage>
</organism>
<evidence type="ECO:0000313" key="1">
    <source>
        <dbReference type="EMBL" id="ACT69015.1"/>
    </source>
</evidence>
<dbReference type="EMBL" id="CP001431">
    <property type="protein sequence ID" value="ACT69015.1"/>
    <property type="molecule type" value="Genomic_DNA"/>
</dbReference>
<proteinExistence type="predicted"/>
<evidence type="ECO:0000313" key="2">
    <source>
        <dbReference type="Proteomes" id="UP000001627"/>
    </source>
</evidence>
<keyword evidence="2" id="KW-1185">Reference proteome</keyword>
<gene>
    <name evidence="1" type="ordered locus">NRI_0016</name>
</gene>
<sequence>MERLSIQDLFERKDYVLAKFCFKYQPLVSYCDFIDTFSKSGKIECSVPFVYRHY</sequence>
<dbReference type="Proteomes" id="UP000001627">
    <property type="component" value="Chromosome"/>
</dbReference>